<sequence>MNQDSTSSAKLPKTARGRRTREKLLGAAEEEFGARGYHAVAINDITRRAGVALGTFYVYFESKEEIYRALVPYMSSRVRSYIAERIADVPDRLTAERKGLEAFLEFVREHKGLYRIISEAEFVANDKFVEHYRVFAKAYRDNLANAGDRGQIREGDYEVWSWAIMGMAVFLGMRYGEGDRDADPERIADVVVDLMAHGIGRPAENEEQN</sequence>
<keyword evidence="1 2" id="KW-0238">DNA-binding</keyword>
<gene>
    <name evidence="4" type="ORF">V3330_06775</name>
</gene>
<dbReference type="RefSeq" id="WP_354694652.1">
    <property type="nucleotide sequence ID" value="NZ_JAZHOG010000004.1"/>
</dbReference>
<dbReference type="SUPFAM" id="SSF46689">
    <property type="entry name" value="Homeodomain-like"/>
    <property type="match status" value="1"/>
</dbReference>
<feature type="DNA-binding region" description="H-T-H motif" evidence="2">
    <location>
        <begin position="41"/>
        <end position="60"/>
    </location>
</feature>
<dbReference type="GO" id="GO:0003677">
    <property type="term" value="F:DNA binding"/>
    <property type="evidence" value="ECO:0007669"/>
    <property type="project" value="UniProtKB-UniRule"/>
</dbReference>
<dbReference type="SUPFAM" id="SSF48498">
    <property type="entry name" value="Tetracyclin repressor-like, C-terminal domain"/>
    <property type="match status" value="1"/>
</dbReference>
<dbReference type="AlphaFoldDB" id="A0AAW9RIJ8"/>
<feature type="domain" description="HTH tetR-type" evidence="3">
    <location>
        <begin position="18"/>
        <end position="78"/>
    </location>
</feature>
<keyword evidence="5" id="KW-1185">Reference proteome</keyword>
<evidence type="ECO:0000313" key="5">
    <source>
        <dbReference type="Proteomes" id="UP001359886"/>
    </source>
</evidence>
<dbReference type="EMBL" id="JAZHOG010000004">
    <property type="protein sequence ID" value="MEJ8567326.1"/>
    <property type="molecule type" value="Genomic_DNA"/>
</dbReference>
<evidence type="ECO:0000259" key="3">
    <source>
        <dbReference type="PROSITE" id="PS50977"/>
    </source>
</evidence>
<dbReference type="Pfam" id="PF00440">
    <property type="entry name" value="TetR_N"/>
    <property type="match status" value="1"/>
</dbReference>
<accession>A0AAW9RIJ8</accession>
<reference evidence="4 5" key="1">
    <citation type="submission" date="2024-02" db="EMBL/GenBank/DDBJ databases">
        <title>A novel Wenzhouxiangellaceae bacterium, isolated from coastal sediments.</title>
        <authorList>
            <person name="Du Z.-J."/>
            <person name="Ye Y.-Q."/>
            <person name="Zhang X.-Y."/>
        </authorList>
    </citation>
    <scope>NUCLEOTIDE SEQUENCE [LARGE SCALE GENOMIC DNA]</scope>
    <source>
        <strain evidence="4 5">CH-27</strain>
    </source>
</reference>
<dbReference type="Gene3D" id="1.10.10.60">
    <property type="entry name" value="Homeodomain-like"/>
    <property type="match status" value="1"/>
</dbReference>
<evidence type="ECO:0000256" key="1">
    <source>
        <dbReference type="ARBA" id="ARBA00023125"/>
    </source>
</evidence>
<comment type="caution">
    <text evidence="4">The sequence shown here is derived from an EMBL/GenBank/DDBJ whole genome shotgun (WGS) entry which is preliminary data.</text>
</comment>
<dbReference type="PRINTS" id="PR00455">
    <property type="entry name" value="HTHTETR"/>
</dbReference>
<dbReference type="InterPro" id="IPR009057">
    <property type="entry name" value="Homeodomain-like_sf"/>
</dbReference>
<dbReference type="PANTHER" id="PTHR43479:SF11">
    <property type="entry name" value="ACREF_ENVCD OPERON REPRESSOR-RELATED"/>
    <property type="match status" value="1"/>
</dbReference>
<dbReference type="Gene3D" id="1.10.357.10">
    <property type="entry name" value="Tetracycline Repressor, domain 2"/>
    <property type="match status" value="1"/>
</dbReference>
<evidence type="ECO:0000313" key="4">
    <source>
        <dbReference type="EMBL" id="MEJ8567326.1"/>
    </source>
</evidence>
<evidence type="ECO:0000256" key="2">
    <source>
        <dbReference type="PROSITE-ProRule" id="PRU00335"/>
    </source>
</evidence>
<dbReference type="PANTHER" id="PTHR43479">
    <property type="entry name" value="ACREF/ENVCD OPERON REPRESSOR-RELATED"/>
    <property type="match status" value="1"/>
</dbReference>
<dbReference type="InterPro" id="IPR001647">
    <property type="entry name" value="HTH_TetR"/>
</dbReference>
<dbReference type="PROSITE" id="PS50977">
    <property type="entry name" value="HTH_TETR_2"/>
    <property type="match status" value="1"/>
</dbReference>
<dbReference type="InterPro" id="IPR050624">
    <property type="entry name" value="HTH-type_Tx_Regulator"/>
</dbReference>
<organism evidence="4 5">
    <name type="scientific">Elongatibacter sediminis</name>
    <dbReference type="NCBI Taxonomy" id="3119006"/>
    <lineage>
        <taxon>Bacteria</taxon>
        <taxon>Pseudomonadati</taxon>
        <taxon>Pseudomonadota</taxon>
        <taxon>Gammaproteobacteria</taxon>
        <taxon>Chromatiales</taxon>
        <taxon>Wenzhouxiangellaceae</taxon>
        <taxon>Elongatibacter</taxon>
    </lineage>
</organism>
<name>A0AAW9RIJ8_9GAMM</name>
<dbReference type="InterPro" id="IPR036271">
    <property type="entry name" value="Tet_transcr_reg_TetR-rel_C_sf"/>
</dbReference>
<protein>
    <submittedName>
        <fullName evidence="4">TetR/AcrR family transcriptional regulator</fullName>
    </submittedName>
</protein>
<proteinExistence type="predicted"/>
<dbReference type="Proteomes" id="UP001359886">
    <property type="component" value="Unassembled WGS sequence"/>
</dbReference>